<dbReference type="EMBL" id="MU970076">
    <property type="protein sequence ID" value="KAK9322503.1"/>
    <property type="molecule type" value="Genomic_DNA"/>
</dbReference>
<reference evidence="2" key="1">
    <citation type="journal article" date="2024" name="Front. Bioeng. Biotechnol.">
        <title>Genome-scale model development and genomic sequencing of the oleaginous clade Lipomyces.</title>
        <authorList>
            <person name="Czajka J.J."/>
            <person name="Han Y."/>
            <person name="Kim J."/>
            <person name="Mondo S.J."/>
            <person name="Hofstad B.A."/>
            <person name="Robles A."/>
            <person name="Haridas S."/>
            <person name="Riley R."/>
            <person name="LaButti K."/>
            <person name="Pangilinan J."/>
            <person name="Andreopoulos W."/>
            <person name="Lipzen A."/>
            <person name="Yan J."/>
            <person name="Wang M."/>
            <person name="Ng V."/>
            <person name="Grigoriev I.V."/>
            <person name="Spatafora J.W."/>
            <person name="Magnuson J.K."/>
            <person name="Baker S.E."/>
            <person name="Pomraning K.R."/>
        </authorList>
    </citation>
    <scope>NUCLEOTIDE SEQUENCE [LARGE SCALE GENOMIC DNA]</scope>
    <source>
        <strain evidence="2">CBS 10300</strain>
    </source>
</reference>
<keyword evidence="2" id="KW-1185">Reference proteome</keyword>
<comment type="caution">
    <text evidence="1">The sequence shown here is derived from an EMBL/GenBank/DDBJ whole genome shotgun (WGS) entry which is preliminary data.</text>
</comment>
<name>A0ACC3TMZ6_9ASCO</name>
<gene>
    <name evidence="1" type="ORF">V1517DRAFT_323338</name>
</gene>
<organism evidence="1 2">
    <name type="scientific">Lipomyces orientalis</name>
    <dbReference type="NCBI Taxonomy" id="1233043"/>
    <lineage>
        <taxon>Eukaryota</taxon>
        <taxon>Fungi</taxon>
        <taxon>Dikarya</taxon>
        <taxon>Ascomycota</taxon>
        <taxon>Saccharomycotina</taxon>
        <taxon>Lipomycetes</taxon>
        <taxon>Lipomycetales</taxon>
        <taxon>Lipomycetaceae</taxon>
        <taxon>Lipomyces</taxon>
    </lineage>
</organism>
<accession>A0ACC3TMZ6</accession>
<protein>
    <submittedName>
        <fullName evidence="1">Uncharacterized protein</fullName>
    </submittedName>
</protein>
<proteinExistence type="predicted"/>
<dbReference type="Proteomes" id="UP001489719">
    <property type="component" value="Unassembled WGS sequence"/>
</dbReference>
<sequence length="393" mass="43977">MPSEERVIEDSEEDYESYSDSDSSHGLNHSEYLRLAREHMKDLRHRTKHQSGFSADQLSVPNSNERLRREIDDAQEDLQSAFQRLREAPTLPLLGGISEISTRQETNIPLTYPESLELPPACPNVSASQEYIALSHSDSSGARTSQYPKLFHLLSDDESSAHSDKGDSDENLHTSDETDINKRPMLPPPNPPHRSQGGLPFVAAVDKDNVMHDYKDRPIHQDTVTPPSQPESRQSPDQSSSRPKQFDIANDEILFPPFPVSSSLAETVIISSSLPIEVHDDHDGPSTRTKKPVLSPPHSTVIMDKKRKQLVDEGGSDCEAIAKKPKVQTTLQAEMQLISVMHNEERGMEGRQQTTQKKVVKGRPGPALFKQPAVRVGLSKRDRVDSLHAYLRR</sequence>
<evidence type="ECO:0000313" key="1">
    <source>
        <dbReference type="EMBL" id="KAK9322503.1"/>
    </source>
</evidence>
<evidence type="ECO:0000313" key="2">
    <source>
        <dbReference type="Proteomes" id="UP001489719"/>
    </source>
</evidence>